<dbReference type="Proteomes" id="UP001341840">
    <property type="component" value="Unassembled WGS sequence"/>
</dbReference>
<proteinExistence type="predicted"/>
<organism evidence="1 2">
    <name type="scientific">Stylosanthes scabra</name>
    <dbReference type="NCBI Taxonomy" id="79078"/>
    <lineage>
        <taxon>Eukaryota</taxon>
        <taxon>Viridiplantae</taxon>
        <taxon>Streptophyta</taxon>
        <taxon>Embryophyta</taxon>
        <taxon>Tracheophyta</taxon>
        <taxon>Spermatophyta</taxon>
        <taxon>Magnoliopsida</taxon>
        <taxon>eudicotyledons</taxon>
        <taxon>Gunneridae</taxon>
        <taxon>Pentapetalae</taxon>
        <taxon>rosids</taxon>
        <taxon>fabids</taxon>
        <taxon>Fabales</taxon>
        <taxon>Fabaceae</taxon>
        <taxon>Papilionoideae</taxon>
        <taxon>50 kb inversion clade</taxon>
        <taxon>dalbergioids sensu lato</taxon>
        <taxon>Dalbergieae</taxon>
        <taxon>Pterocarpus clade</taxon>
        <taxon>Stylosanthes</taxon>
    </lineage>
</organism>
<evidence type="ECO:0000313" key="1">
    <source>
        <dbReference type="EMBL" id="MED6159941.1"/>
    </source>
</evidence>
<name>A0ABU6UIG9_9FABA</name>
<gene>
    <name evidence="1" type="ORF">PIB30_046901</name>
</gene>
<sequence length="100" mass="11059">MLELRRGSVAVLPPQSIVQYVRDAGFGGLLDMRDFDTDSGLLSAFVERWRPETHVSSAVRGGDDHIRMLHTTWVYGRTMSLLGVCEGLPAVVWEIDVADG</sequence>
<comment type="caution">
    <text evidence="1">The sequence shown here is derived from an EMBL/GenBank/DDBJ whole genome shotgun (WGS) entry which is preliminary data.</text>
</comment>
<evidence type="ECO:0000313" key="2">
    <source>
        <dbReference type="Proteomes" id="UP001341840"/>
    </source>
</evidence>
<dbReference type="EMBL" id="JASCZI010121125">
    <property type="protein sequence ID" value="MED6159941.1"/>
    <property type="molecule type" value="Genomic_DNA"/>
</dbReference>
<keyword evidence="2" id="KW-1185">Reference proteome</keyword>
<protein>
    <submittedName>
        <fullName evidence="1">Uncharacterized protein</fullName>
    </submittedName>
</protein>
<reference evidence="1 2" key="1">
    <citation type="journal article" date="2023" name="Plants (Basel)">
        <title>Bridging the Gap: Combining Genomics and Transcriptomics Approaches to Understand Stylosanthes scabra, an Orphan Legume from the Brazilian Caatinga.</title>
        <authorList>
            <person name="Ferreira-Neto J.R.C."/>
            <person name="da Silva M.D."/>
            <person name="Binneck E."/>
            <person name="de Melo N.F."/>
            <person name="da Silva R.H."/>
            <person name="de Melo A.L.T.M."/>
            <person name="Pandolfi V."/>
            <person name="Bustamante F.O."/>
            <person name="Brasileiro-Vidal A.C."/>
            <person name="Benko-Iseppon A.M."/>
        </authorList>
    </citation>
    <scope>NUCLEOTIDE SEQUENCE [LARGE SCALE GENOMIC DNA]</scope>
    <source>
        <tissue evidence="1">Leaves</tissue>
    </source>
</reference>
<accession>A0ABU6UIG9</accession>